<gene>
    <name evidence="1" type="ORF">J2Z80_000314</name>
</gene>
<keyword evidence="2" id="KW-1185">Reference proteome</keyword>
<evidence type="ECO:0008006" key="3">
    <source>
        <dbReference type="Google" id="ProtNLM"/>
    </source>
</evidence>
<dbReference type="EMBL" id="JAGGLT010000002">
    <property type="protein sequence ID" value="MBP2070816.1"/>
    <property type="molecule type" value="Genomic_DNA"/>
</dbReference>
<proteinExistence type="predicted"/>
<protein>
    <recommendedName>
        <fullName evidence="3">Pilus assembly protein</fullName>
    </recommendedName>
</protein>
<reference evidence="1" key="1">
    <citation type="submission" date="2021-03" db="EMBL/GenBank/DDBJ databases">
        <title>Genomic Encyclopedia of Type Strains, Phase IV (KMG-IV): sequencing the most valuable type-strain genomes for metagenomic binning, comparative biology and taxonomic classification.</title>
        <authorList>
            <person name="Goeker M."/>
        </authorList>
    </citation>
    <scope>NUCLEOTIDE SEQUENCE</scope>
    <source>
        <strain evidence="1">DSM 101588</strain>
    </source>
</reference>
<sequence length="137" mass="15181">MKNKKGSAEIIAFLLILPFLLLPLFNSLQNYIALNRSDALKQVTRLAILRAETDGGLTPDDVTEIMNTLQMKGFDTSKVHIDYTPAPVNYGGEVSVRIQYSTQITSFTIGLGGLMKNVQNITMAYGPITSISKHYQR</sequence>
<organism evidence="1 2">
    <name type="scientific">Thermoanaerobacterium butyriciformans</name>
    <dbReference type="NCBI Taxonomy" id="1702242"/>
    <lineage>
        <taxon>Bacteria</taxon>
        <taxon>Bacillati</taxon>
        <taxon>Bacillota</taxon>
        <taxon>Clostridia</taxon>
        <taxon>Thermoanaerobacterales</taxon>
        <taxon>Thermoanaerobacteraceae</taxon>
        <taxon>Thermoanaerobacterium</taxon>
    </lineage>
</organism>
<comment type="caution">
    <text evidence="1">The sequence shown here is derived from an EMBL/GenBank/DDBJ whole genome shotgun (WGS) entry which is preliminary data.</text>
</comment>
<dbReference type="Proteomes" id="UP001166402">
    <property type="component" value="Unassembled WGS sequence"/>
</dbReference>
<evidence type="ECO:0000313" key="2">
    <source>
        <dbReference type="Proteomes" id="UP001166402"/>
    </source>
</evidence>
<dbReference type="RefSeq" id="WP_349292564.1">
    <property type="nucleotide sequence ID" value="NZ_JAGGLT010000002.1"/>
</dbReference>
<accession>A0ABS4NAX7</accession>
<evidence type="ECO:0000313" key="1">
    <source>
        <dbReference type="EMBL" id="MBP2070816.1"/>
    </source>
</evidence>
<name>A0ABS4NAX7_9THEO</name>